<reference evidence="1 2" key="1">
    <citation type="submission" date="2019-03" db="EMBL/GenBank/DDBJ databases">
        <title>Metabolic potential of uncultured bacteria and archaea associated with petroleum seepage in deep-sea sediments.</title>
        <authorList>
            <person name="Dong X."/>
            <person name="Hubert C."/>
        </authorList>
    </citation>
    <scope>NUCLEOTIDE SEQUENCE [LARGE SCALE GENOMIC DNA]</scope>
    <source>
        <strain evidence="1">E44_bin18</strain>
    </source>
</reference>
<evidence type="ECO:0000313" key="2">
    <source>
        <dbReference type="Proteomes" id="UP000315525"/>
    </source>
</evidence>
<comment type="caution">
    <text evidence="1">The sequence shown here is derived from an EMBL/GenBank/DDBJ whole genome shotgun (WGS) entry which is preliminary data.</text>
</comment>
<gene>
    <name evidence="1" type="ORF">E3J62_03905</name>
</gene>
<evidence type="ECO:0000313" key="1">
    <source>
        <dbReference type="EMBL" id="TET46510.1"/>
    </source>
</evidence>
<dbReference type="EMBL" id="SOJN01000049">
    <property type="protein sequence ID" value="TET46510.1"/>
    <property type="molecule type" value="Genomic_DNA"/>
</dbReference>
<keyword evidence="1" id="KW-0808">Transferase</keyword>
<protein>
    <submittedName>
        <fullName evidence="1">Glycosyltransferase family 1 protein</fullName>
    </submittedName>
</protein>
<accession>A0A523UVL2</accession>
<dbReference type="AlphaFoldDB" id="A0A523UVL2"/>
<dbReference type="SUPFAM" id="SSF53756">
    <property type="entry name" value="UDP-Glycosyltransferase/glycogen phosphorylase"/>
    <property type="match status" value="1"/>
</dbReference>
<proteinExistence type="predicted"/>
<name>A0A523UVL2_UNCT6</name>
<organism evidence="1 2">
    <name type="scientific">candidate division TA06 bacterium</name>
    <dbReference type="NCBI Taxonomy" id="2250710"/>
    <lineage>
        <taxon>Bacteria</taxon>
        <taxon>Bacteria division TA06</taxon>
    </lineage>
</organism>
<sequence length="351" mass="40851">MKIAILSRWNTACGVSLHAELIGREWVKNGHSLTVFAPNNIRSVGEDEGYVIRCFSDEGDHTETYFDPEPFLDIDYEFLVVERVEWVPLEPLKECFPEIKKKAKTVYVVHERKLPTNPLFYEFDWDALVCFDERYRQQWTKRFGEDKIHLIPYPAGYISKGDKQKARRELDLPLDRKIVFSYGWAPELHIFPILPALQRLSENHPFLYLVLADPKYIAADIGPLKDYEFIQLRHELAPIERLYTYLHASDAYLIHKEKEEVQKGEAVVPSAILMCLGVSTPIITSNTEFAWFLNEEVMKYSSDNELCNLLIDVVEGGEIVNTTLKRAEEYATKFSPERIARGFMELFEKFL</sequence>
<dbReference type="Proteomes" id="UP000315525">
    <property type="component" value="Unassembled WGS sequence"/>
</dbReference>
<dbReference type="GO" id="GO:0016740">
    <property type="term" value="F:transferase activity"/>
    <property type="evidence" value="ECO:0007669"/>
    <property type="project" value="UniProtKB-KW"/>
</dbReference>